<dbReference type="Gene3D" id="2.60.40.1180">
    <property type="entry name" value="Golgi alpha-mannosidase II"/>
    <property type="match status" value="1"/>
</dbReference>
<proteinExistence type="predicted"/>
<dbReference type="GO" id="GO:0043169">
    <property type="term" value="F:cation binding"/>
    <property type="evidence" value="ECO:0007669"/>
    <property type="project" value="InterPro"/>
</dbReference>
<organism evidence="4 5">
    <name type="scientific">Symbiodinium microadriaticum</name>
    <name type="common">Dinoflagellate</name>
    <name type="synonym">Zooxanthella microadriatica</name>
    <dbReference type="NCBI Taxonomy" id="2951"/>
    <lineage>
        <taxon>Eukaryota</taxon>
        <taxon>Sar</taxon>
        <taxon>Alveolata</taxon>
        <taxon>Dinophyceae</taxon>
        <taxon>Suessiales</taxon>
        <taxon>Symbiodiniaceae</taxon>
        <taxon>Symbiodinium</taxon>
    </lineage>
</organism>
<evidence type="ECO:0000313" key="5">
    <source>
        <dbReference type="Proteomes" id="UP000186817"/>
    </source>
</evidence>
<dbReference type="Gene3D" id="3.20.20.80">
    <property type="entry name" value="Glycosidases"/>
    <property type="match status" value="1"/>
</dbReference>
<reference evidence="4 5" key="1">
    <citation type="submission" date="2016-02" db="EMBL/GenBank/DDBJ databases">
        <title>Genome analysis of coral dinoflagellate symbionts highlights evolutionary adaptations to a symbiotic lifestyle.</title>
        <authorList>
            <person name="Aranda M."/>
            <person name="Li Y."/>
            <person name="Liew Y.J."/>
            <person name="Baumgarten S."/>
            <person name="Simakov O."/>
            <person name="Wilson M."/>
            <person name="Piel J."/>
            <person name="Ashoor H."/>
            <person name="Bougouffa S."/>
            <person name="Bajic V.B."/>
            <person name="Ryu T."/>
            <person name="Ravasi T."/>
            <person name="Bayer T."/>
            <person name="Micklem G."/>
            <person name="Kim H."/>
            <person name="Bhak J."/>
            <person name="Lajeunesse T.C."/>
            <person name="Voolstra C.R."/>
        </authorList>
    </citation>
    <scope>NUCLEOTIDE SEQUENCE [LARGE SCALE GENOMIC DNA]</scope>
    <source>
        <strain evidence="4 5">CCMP2467</strain>
    </source>
</reference>
<dbReference type="SUPFAM" id="SSF51445">
    <property type="entry name" value="(Trans)glycosidases"/>
    <property type="match status" value="1"/>
</dbReference>
<gene>
    <name evidence="4" type="primary">SBE2.2</name>
    <name evidence="4" type="ORF">AK812_SmicGene42962</name>
</gene>
<dbReference type="GO" id="GO:0005737">
    <property type="term" value="C:cytoplasm"/>
    <property type="evidence" value="ECO:0007669"/>
    <property type="project" value="TreeGrafter"/>
</dbReference>
<keyword evidence="1" id="KW-0175">Coiled coil</keyword>
<evidence type="ECO:0000259" key="3">
    <source>
        <dbReference type="Pfam" id="PF02806"/>
    </source>
</evidence>
<dbReference type="GO" id="GO:0005975">
    <property type="term" value="P:carbohydrate metabolic process"/>
    <property type="evidence" value="ECO:0007669"/>
    <property type="project" value="InterPro"/>
</dbReference>
<evidence type="ECO:0000256" key="2">
    <source>
        <dbReference type="SAM" id="MobiDB-lite"/>
    </source>
</evidence>
<evidence type="ECO:0000313" key="4">
    <source>
        <dbReference type="EMBL" id="OLP77025.1"/>
    </source>
</evidence>
<dbReference type="AlphaFoldDB" id="A0A1Q9C279"/>
<sequence length="856" mass="92730">MHVEKKDTVAFKEIETTQSLVERAAVLALRSATYLMLANHLVHRLLPSSGITLAEDSSGHPVLCRSVEDGGFGFSGRLVPSSAQLFRQLLQEPEEAWNVTDLVRTLWKPRRLQEPRVTYTESHQEALLQPLGLLLAQGDPSRGLALQKLLRLATLGLGEGYLSFMGNEFGCLEPLSLSEVSAAASKGRLRLRRTRPLPPLPAPSSRREEQRAAAAAELLLLVVFWWWAFDEAMLALEARFQFGIASESLVSRKDDSDKVLILERGDCLFAFNFHPTRSYSEYRVGHPWKESLRVVLSSDEARFGGQGRLSHQTLPAADGCDSRCCSARLCLPSRSVQVLVRESLLEGGVLVRLGTGPTSAWPFPAAELRLRMEGPNTEVTRFASDSHSALSARLPQWPSAFQVYWEVQKGRVARGAPAKVQLPFALETYRVHFPGTYVLDCFGNLTCAGNEALCEEASCGDGVPMGSGKAKAAPLAQSRPHYVRANSTAGNSTAGNASNASKVAKEDSSLSAVSAASAVSASASVASAASAAVQNLPSTVIEVGHGREAPDKAKPGSVKAGEAGREQEASLCKEDLEWLQAKKVPLQDSAMASLSAAMNFEHGDGDEDYLPLSPPQTPLRAKLVLASEEDPAQGVFSPLWVWRKITALAQVSAQAPGCVLPCLLAEVACSLAFWQRRSKQWCACACGYGWAWHQQVSSALAEVWQDLPDATQKAWTRAGCKEYQAARTVVYNGADDHVQKLLAAAGIPLPEDVNLDAPEITQAKADSLKEELEALMLDVAQVGREIEIKDAEMKDTAREFKELTEDKATTAFGQLEQVLADAGHDLAEGMQAKLKAALLTKTAEEEIGPDPFFKQI</sequence>
<dbReference type="SUPFAM" id="SSF51011">
    <property type="entry name" value="Glycosyl hydrolase domain"/>
    <property type="match status" value="1"/>
</dbReference>
<dbReference type="Pfam" id="PF02806">
    <property type="entry name" value="Alpha-amylase_C"/>
    <property type="match status" value="1"/>
</dbReference>
<dbReference type="GO" id="GO:0003844">
    <property type="term" value="F:1,4-alpha-glucan branching enzyme activity"/>
    <property type="evidence" value="ECO:0007669"/>
    <property type="project" value="TreeGrafter"/>
</dbReference>
<feature type="coiled-coil region" evidence="1">
    <location>
        <begin position="765"/>
        <end position="806"/>
    </location>
</feature>
<dbReference type="InterPro" id="IPR006048">
    <property type="entry name" value="A-amylase/branching_C"/>
</dbReference>
<protein>
    <submittedName>
        <fullName evidence="4">1,4-alpha-glucan-branching enzyme 2-2, chloroplastic/amyloplastic</fullName>
    </submittedName>
</protein>
<accession>A0A1Q9C279</accession>
<comment type="caution">
    <text evidence="4">The sequence shown here is derived from an EMBL/GenBank/DDBJ whole genome shotgun (WGS) entry which is preliminary data.</text>
</comment>
<name>A0A1Q9C279_SYMMI</name>
<dbReference type="PANTHER" id="PTHR43651">
    <property type="entry name" value="1,4-ALPHA-GLUCAN-BRANCHING ENZYME"/>
    <property type="match status" value="1"/>
</dbReference>
<dbReference type="InterPro" id="IPR013780">
    <property type="entry name" value="Glyco_hydro_b"/>
</dbReference>
<keyword evidence="5" id="KW-1185">Reference proteome</keyword>
<dbReference type="InterPro" id="IPR017853">
    <property type="entry name" value="GH"/>
</dbReference>
<evidence type="ECO:0000256" key="1">
    <source>
        <dbReference type="SAM" id="Coils"/>
    </source>
</evidence>
<feature type="domain" description="Alpha-amylase/branching enzyme C-terminal all beta" evidence="3">
    <location>
        <begin position="251"/>
        <end position="341"/>
    </location>
</feature>
<dbReference type="Proteomes" id="UP000186817">
    <property type="component" value="Unassembled WGS sequence"/>
</dbReference>
<dbReference type="PANTHER" id="PTHR43651:SF3">
    <property type="entry name" value="1,4-ALPHA-GLUCAN-BRANCHING ENZYME"/>
    <property type="match status" value="1"/>
</dbReference>
<feature type="region of interest" description="Disordered" evidence="2">
    <location>
        <begin position="543"/>
        <end position="566"/>
    </location>
</feature>
<dbReference type="EMBL" id="LSRX01001862">
    <property type="protein sequence ID" value="OLP77025.1"/>
    <property type="molecule type" value="Genomic_DNA"/>
</dbReference>
<feature type="compositionally biased region" description="Basic and acidic residues" evidence="2">
    <location>
        <begin position="544"/>
        <end position="554"/>
    </location>
</feature>
<dbReference type="OrthoDB" id="196493at2759"/>